<keyword evidence="3" id="KW-1185">Reference proteome</keyword>
<gene>
    <name evidence="2" type="ORF">GCM10010170_106600</name>
</gene>
<dbReference type="RefSeq" id="WP_344620447.1">
    <property type="nucleotide sequence ID" value="NZ_BAAARV010000135.1"/>
</dbReference>
<dbReference type="Gene3D" id="1.20.120.520">
    <property type="entry name" value="nmb1532 protein domain like"/>
    <property type="match status" value="1"/>
</dbReference>
<dbReference type="EMBL" id="BAAARV010000135">
    <property type="protein sequence ID" value="GAA2393435.1"/>
    <property type="molecule type" value="Genomic_DNA"/>
</dbReference>
<evidence type="ECO:0000313" key="3">
    <source>
        <dbReference type="Proteomes" id="UP001501444"/>
    </source>
</evidence>
<sequence>MCEYCGCQAVDAIGELTREHDRVVNLMGEVRAAHRAGDVPRMAEVAREIAAVLGPHTEVEERGLFPALAGDFPEHVEALESEHRVVEAALGAAADGTPADPAWPGHLLEVLEMLREHILKEQDGVFPAALAGLSTEDWERVDAVRRAFIPVRG</sequence>
<dbReference type="InterPro" id="IPR012312">
    <property type="entry name" value="Hemerythrin-like"/>
</dbReference>
<dbReference type="Pfam" id="PF01814">
    <property type="entry name" value="Hemerythrin"/>
    <property type="match status" value="1"/>
</dbReference>
<dbReference type="Proteomes" id="UP001501444">
    <property type="component" value="Unassembled WGS sequence"/>
</dbReference>
<evidence type="ECO:0000259" key="1">
    <source>
        <dbReference type="Pfam" id="PF01814"/>
    </source>
</evidence>
<feature type="domain" description="Hemerythrin-like" evidence="1">
    <location>
        <begin position="12"/>
        <end position="129"/>
    </location>
</feature>
<name>A0ABP5V365_9ACTN</name>
<organism evidence="2 3">
    <name type="scientific">Dactylosporangium salmoneum</name>
    <dbReference type="NCBI Taxonomy" id="53361"/>
    <lineage>
        <taxon>Bacteria</taxon>
        <taxon>Bacillati</taxon>
        <taxon>Actinomycetota</taxon>
        <taxon>Actinomycetes</taxon>
        <taxon>Micromonosporales</taxon>
        <taxon>Micromonosporaceae</taxon>
        <taxon>Dactylosporangium</taxon>
    </lineage>
</organism>
<protein>
    <submittedName>
        <fullName evidence="2">Hemerythrin domain-containing protein</fullName>
    </submittedName>
</protein>
<accession>A0ABP5V365</accession>
<evidence type="ECO:0000313" key="2">
    <source>
        <dbReference type="EMBL" id="GAA2393435.1"/>
    </source>
</evidence>
<reference evidence="3" key="1">
    <citation type="journal article" date="2019" name="Int. J. Syst. Evol. Microbiol.">
        <title>The Global Catalogue of Microorganisms (GCM) 10K type strain sequencing project: providing services to taxonomists for standard genome sequencing and annotation.</title>
        <authorList>
            <consortium name="The Broad Institute Genomics Platform"/>
            <consortium name="The Broad Institute Genome Sequencing Center for Infectious Disease"/>
            <person name="Wu L."/>
            <person name="Ma J."/>
        </authorList>
    </citation>
    <scope>NUCLEOTIDE SEQUENCE [LARGE SCALE GENOMIC DNA]</scope>
    <source>
        <strain evidence="3">JCM 3272</strain>
    </source>
</reference>
<proteinExistence type="predicted"/>
<comment type="caution">
    <text evidence="2">The sequence shown here is derived from an EMBL/GenBank/DDBJ whole genome shotgun (WGS) entry which is preliminary data.</text>
</comment>